<dbReference type="Proteomes" id="UP000622890">
    <property type="component" value="Unassembled WGS sequence"/>
</dbReference>
<keyword evidence="1" id="KW-0812">Transmembrane</keyword>
<feature type="transmembrane region" description="Helical" evidence="1">
    <location>
        <begin position="61"/>
        <end position="78"/>
    </location>
</feature>
<accession>A0A934SRM4</accession>
<sequence length="85" mass="10042">MAQMMIGAIATGAFVIGAFFMRFWRVTRDRFFLLFALSFWIETVNRVLLGAVPMWREDTPAYYLLRLLSYALILFAILDKNRRKE</sequence>
<feature type="transmembrane region" description="Helical" evidence="1">
    <location>
        <begin position="31"/>
        <end position="55"/>
    </location>
</feature>
<evidence type="ECO:0000256" key="1">
    <source>
        <dbReference type="SAM" id="Phobius"/>
    </source>
</evidence>
<gene>
    <name evidence="2" type="ORF">JJB74_12720</name>
</gene>
<proteinExistence type="predicted"/>
<dbReference type="InterPro" id="IPR046027">
    <property type="entry name" value="DUF5985"/>
</dbReference>
<dbReference type="EMBL" id="JAEPBG010000004">
    <property type="protein sequence ID" value="MBK4735481.1"/>
    <property type="molecule type" value="Genomic_DNA"/>
</dbReference>
<name>A0A934SRM4_9BURK</name>
<keyword evidence="1" id="KW-0472">Membrane</keyword>
<feature type="transmembrane region" description="Helical" evidence="1">
    <location>
        <begin position="6"/>
        <end position="24"/>
    </location>
</feature>
<organism evidence="2 3">
    <name type="scientific">Noviherbaspirillum pedocola</name>
    <dbReference type="NCBI Taxonomy" id="2801341"/>
    <lineage>
        <taxon>Bacteria</taxon>
        <taxon>Pseudomonadati</taxon>
        <taxon>Pseudomonadota</taxon>
        <taxon>Betaproteobacteria</taxon>
        <taxon>Burkholderiales</taxon>
        <taxon>Oxalobacteraceae</taxon>
        <taxon>Noviherbaspirillum</taxon>
    </lineage>
</organism>
<evidence type="ECO:0000313" key="2">
    <source>
        <dbReference type="EMBL" id="MBK4735481.1"/>
    </source>
</evidence>
<keyword evidence="3" id="KW-1185">Reference proteome</keyword>
<dbReference type="AlphaFoldDB" id="A0A934SRM4"/>
<protein>
    <submittedName>
        <fullName evidence="2">Uncharacterized protein</fullName>
    </submittedName>
</protein>
<comment type="caution">
    <text evidence="2">The sequence shown here is derived from an EMBL/GenBank/DDBJ whole genome shotgun (WGS) entry which is preliminary data.</text>
</comment>
<reference evidence="2" key="1">
    <citation type="submission" date="2021-01" db="EMBL/GenBank/DDBJ databases">
        <title>Genome sequence of strain Noviherbaspirillum sp. DKR-6.</title>
        <authorList>
            <person name="Chaudhary D.K."/>
        </authorList>
    </citation>
    <scope>NUCLEOTIDE SEQUENCE</scope>
    <source>
        <strain evidence="2">DKR-6</strain>
    </source>
</reference>
<evidence type="ECO:0000313" key="3">
    <source>
        <dbReference type="Proteomes" id="UP000622890"/>
    </source>
</evidence>
<dbReference type="Pfam" id="PF19447">
    <property type="entry name" value="DUF5985"/>
    <property type="match status" value="1"/>
</dbReference>
<keyword evidence="1" id="KW-1133">Transmembrane helix</keyword>